<evidence type="ECO:0000256" key="3">
    <source>
        <dbReference type="ARBA" id="ARBA00023274"/>
    </source>
</evidence>
<evidence type="ECO:0000256" key="5">
    <source>
        <dbReference type="RuleBase" id="RU000568"/>
    </source>
</evidence>
<gene>
    <name evidence="4" type="primary">rpmI</name>
    <name evidence="7" type="ORF">UV54_C0059G0004</name>
</gene>
<dbReference type="Pfam" id="PF01632">
    <property type="entry name" value="Ribosomal_L35p"/>
    <property type="match status" value="1"/>
</dbReference>
<keyword evidence="3 4" id="KW-0687">Ribonucleoprotein</keyword>
<dbReference type="STRING" id="1618369.UV54_C0059G0004"/>
<dbReference type="AlphaFoldDB" id="A0A0G1E6A6"/>
<dbReference type="GO" id="GO:0003735">
    <property type="term" value="F:structural constituent of ribosome"/>
    <property type="evidence" value="ECO:0007669"/>
    <property type="project" value="InterPro"/>
</dbReference>
<dbReference type="Proteomes" id="UP000034213">
    <property type="component" value="Unassembled WGS sequence"/>
</dbReference>
<dbReference type="GO" id="GO:1990904">
    <property type="term" value="C:ribonucleoprotein complex"/>
    <property type="evidence" value="ECO:0007669"/>
    <property type="project" value="UniProtKB-KW"/>
</dbReference>
<proteinExistence type="inferred from homology"/>
<dbReference type="PROSITE" id="PS00936">
    <property type="entry name" value="RIBOSOMAL_L35"/>
    <property type="match status" value="1"/>
</dbReference>
<comment type="similarity">
    <text evidence="1 4 5">Belongs to the bacterial ribosomal protein bL35 family.</text>
</comment>
<dbReference type="SUPFAM" id="SSF143034">
    <property type="entry name" value="L35p-like"/>
    <property type="match status" value="1"/>
</dbReference>
<dbReference type="GO" id="GO:0005840">
    <property type="term" value="C:ribosome"/>
    <property type="evidence" value="ECO:0007669"/>
    <property type="project" value="UniProtKB-KW"/>
</dbReference>
<dbReference type="EMBL" id="LCEW01000059">
    <property type="protein sequence ID" value="KKS78576.1"/>
    <property type="molecule type" value="Genomic_DNA"/>
</dbReference>
<organism evidence="7 8">
    <name type="scientific">Candidatus Beckwithbacteria bacterium GW2011_GWA2_43_10</name>
    <dbReference type="NCBI Taxonomy" id="1618369"/>
    <lineage>
        <taxon>Bacteria</taxon>
        <taxon>Candidatus Beckwithiibacteriota</taxon>
    </lineage>
</organism>
<dbReference type="InterPro" id="IPR018265">
    <property type="entry name" value="Ribosomal_bL35_CS"/>
</dbReference>
<name>A0A0G1E6A6_9BACT</name>
<reference evidence="7 8" key="1">
    <citation type="journal article" date="2015" name="Nature">
        <title>rRNA introns, odd ribosomes, and small enigmatic genomes across a large radiation of phyla.</title>
        <authorList>
            <person name="Brown C.T."/>
            <person name="Hug L.A."/>
            <person name="Thomas B.C."/>
            <person name="Sharon I."/>
            <person name="Castelle C.J."/>
            <person name="Singh A."/>
            <person name="Wilkins M.J."/>
            <person name="Williams K.H."/>
            <person name="Banfield J.F."/>
        </authorList>
    </citation>
    <scope>NUCLEOTIDE SEQUENCE [LARGE SCALE GENOMIC DNA]</scope>
</reference>
<evidence type="ECO:0000313" key="8">
    <source>
        <dbReference type="Proteomes" id="UP000034213"/>
    </source>
</evidence>
<dbReference type="GO" id="GO:0006412">
    <property type="term" value="P:translation"/>
    <property type="evidence" value="ECO:0007669"/>
    <property type="project" value="UniProtKB-UniRule"/>
</dbReference>
<evidence type="ECO:0000256" key="4">
    <source>
        <dbReference type="HAMAP-Rule" id="MF_00514"/>
    </source>
</evidence>
<feature type="region of interest" description="Disordered" evidence="6">
    <location>
        <begin position="27"/>
        <end position="54"/>
    </location>
</feature>
<keyword evidence="2 4" id="KW-0689">Ribosomal protein</keyword>
<protein>
    <recommendedName>
        <fullName evidence="4">Large ribosomal subunit protein bL35</fullName>
    </recommendedName>
</protein>
<evidence type="ECO:0000256" key="2">
    <source>
        <dbReference type="ARBA" id="ARBA00022980"/>
    </source>
</evidence>
<accession>A0A0G1E6A6</accession>
<dbReference type="PRINTS" id="PR00064">
    <property type="entry name" value="RIBOSOMALL35"/>
</dbReference>
<evidence type="ECO:0000256" key="1">
    <source>
        <dbReference type="ARBA" id="ARBA00006598"/>
    </source>
</evidence>
<dbReference type="InterPro" id="IPR021137">
    <property type="entry name" value="Ribosomal_bL35-like"/>
</dbReference>
<dbReference type="HAMAP" id="MF_00514">
    <property type="entry name" value="Ribosomal_bL35"/>
    <property type="match status" value="1"/>
</dbReference>
<evidence type="ECO:0000256" key="6">
    <source>
        <dbReference type="SAM" id="MobiDB-lite"/>
    </source>
</evidence>
<dbReference type="InterPro" id="IPR037229">
    <property type="entry name" value="Ribosomal_bL35_sf"/>
</dbReference>
<evidence type="ECO:0000313" key="7">
    <source>
        <dbReference type="EMBL" id="KKS78576.1"/>
    </source>
</evidence>
<sequence>MKRKNKVIKLKSRNSVAKRFKLTGGGKIMRRGSQNRHLKANRSKKNTRRSNVPKQVTNKMAIKIKKMLGK</sequence>
<dbReference type="InterPro" id="IPR001706">
    <property type="entry name" value="Ribosomal_bL35"/>
</dbReference>
<feature type="compositionally biased region" description="Basic residues" evidence="6">
    <location>
        <begin position="28"/>
        <end position="48"/>
    </location>
</feature>
<comment type="caution">
    <text evidence="7">The sequence shown here is derived from an EMBL/GenBank/DDBJ whole genome shotgun (WGS) entry which is preliminary data.</text>
</comment>
<dbReference type="Gene3D" id="4.10.410.60">
    <property type="match status" value="1"/>
</dbReference>